<feature type="transmembrane region" description="Helical" evidence="13">
    <location>
        <begin position="12"/>
        <end position="32"/>
    </location>
</feature>
<evidence type="ECO:0000256" key="3">
    <source>
        <dbReference type="ARBA" id="ARBA00011291"/>
    </source>
</evidence>
<evidence type="ECO:0000256" key="9">
    <source>
        <dbReference type="ARBA" id="ARBA00023065"/>
    </source>
</evidence>
<dbReference type="EMBL" id="JX412742">
    <property type="protein sequence ID" value="ALO76286.1"/>
    <property type="molecule type" value="Genomic_DNA"/>
</dbReference>
<dbReference type="GO" id="GO:0015986">
    <property type="term" value="P:proton motive force-driven ATP synthesis"/>
    <property type="evidence" value="ECO:0007669"/>
    <property type="project" value="InterPro"/>
</dbReference>
<sequence>MPQMAPLNWLTLFLYFTLLFVFINPLNFFLGLKTINKSFTTIKSKSLNWKW</sequence>
<keyword evidence="4 12" id="KW-0813">Transport</keyword>
<comment type="subcellular location">
    <subcellularLocation>
        <location evidence="1 12">Mitochondrion membrane</location>
        <topology evidence="1 12">Single-pass membrane protein</topology>
    </subcellularLocation>
</comment>
<keyword evidence="6 12" id="KW-0812">Transmembrane</keyword>
<evidence type="ECO:0000256" key="4">
    <source>
        <dbReference type="ARBA" id="ARBA00022448"/>
    </source>
</evidence>
<dbReference type="AlphaFoldDB" id="A0A0S2MNH7"/>
<comment type="similarity">
    <text evidence="2 12">Belongs to the ATPase protein 8 family.</text>
</comment>
<evidence type="ECO:0000256" key="8">
    <source>
        <dbReference type="ARBA" id="ARBA00022989"/>
    </source>
</evidence>
<gene>
    <name evidence="14" type="primary">atp8</name>
</gene>
<dbReference type="GO" id="GO:0015078">
    <property type="term" value="F:proton transmembrane transporter activity"/>
    <property type="evidence" value="ECO:0007669"/>
    <property type="project" value="InterPro"/>
</dbReference>
<comment type="subunit">
    <text evidence="3">F-type ATPases have 2 components, CF(1) - the catalytic core - and CF(0) - the membrane proton channel.</text>
</comment>
<evidence type="ECO:0000256" key="10">
    <source>
        <dbReference type="ARBA" id="ARBA00023128"/>
    </source>
</evidence>
<keyword evidence="9 12" id="KW-0406">Ion transport</keyword>
<dbReference type="GO" id="GO:0045259">
    <property type="term" value="C:proton-transporting ATP synthase complex"/>
    <property type="evidence" value="ECO:0007669"/>
    <property type="project" value="UniProtKB-KW"/>
</dbReference>
<evidence type="ECO:0000313" key="14">
    <source>
        <dbReference type="EMBL" id="ALO76286.1"/>
    </source>
</evidence>
<evidence type="ECO:0000256" key="12">
    <source>
        <dbReference type="RuleBase" id="RU003661"/>
    </source>
</evidence>
<organism evidence="14">
    <name type="scientific">Sinoxylon sp. SIN01</name>
    <dbReference type="NCBI Taxonomy" id="1205585"/>
    <lineage>
        <taxon>Eukaryota</taxon>
        <taxon>Metazoa</taxon>
        <taxon>Ecdysozoa</taxon>
        <taxon>Arthropoda</taxon>
        <taxon>Hexapoda</taxon>
        <taxon>Insecta</taxon>
        <taxon>Pterygota</taxon>
        <taxon>Neoptera</taxon>
        <taxon>Endopterygota</taxon>
        <taxon>Coleoptera</taxon>
        <taxon>Polyphaga</taxon>
        <taxon>Bostrichiformia</taxon>
        <taxon>Bostrichidae</taxon>
        <taxon>Bostrichinae</taxon>
        <taxon>Sinoxylon</taxon>
    </lineage>
</organism>
<evidence type="ECO:0000256" key="5">
    <source>
        <dbReference type="ARBA" id="ARBA00022547"/>
    </source>
</evidence>
<keyword evidence="11 13" id="KW-0472">Membrane</keyword>
<dbReference type="InterPro" id="IPR001421">
    <property type="entry name" value="ATP8_metazoa"/>
</dbReference>
<evidence type="ECO:0000256" key="11">
    <source>
        <dbReference type="ARBA" id="ARBA00023136"/>
    </source>
</evidence>
<evidence type="ECO:0000256" key="1">
    <source>
        <dbReference type="ARBA" id="ARBA00004304"/>
    </source>
</evidence>
<evidence type="ECO:0000256" key="6">
    <source>
        <dbReference type="ARBA" id="ARBA00022692"/>
    </source>
</evidence>
<evidence type="ECO:0000256" key="7">
    <source>
        <dbReference type="ARBA" id="ARBA00022781"/>
    </source>
</evidence>
<protein>
    <recommendedName>
        <fullName evidence="12">ATP synthase complex subunit 8</fullName>
    </recommendedName>
</protein>
<keyword evidence="10 12" id="KW-0496">Mitochondrion</keyword>
<reference evidence="14" key="1">
    <citation type="submission" date="2012-06" db="EMBL/GenBank/DDBJ databases">
        <title>Mitogenomics of the Coleoptera under dense taxon sampling.</title>
        <authorList>
            <person name="Timmermans M.J.T.N."/>
            <person name="Lim J."/>
            <person name="Dodsworth S."/>
            <person name="Haran J."/>
            <person name="Ahrens D."/>
            <person name="Bocak L."/>
            <person name="London A."/>
            <person name="Culverwell L."/>
            <person name="Vogler A.P."/>
        </authorList>
    </citation>
    <scope>NUCLEOTIDE SEQUENCE</scope>
</reference>
<dbReference type="Pfam" id="PF00895">
    <property type="entry name" value="ATP-synt_8"/>
    <property type="match status" value="1"/>
</dbReference>
<geneLocation type="mitochondrion" evidence="14"/>
<evidence type="ECO:0000256" key="13">
    <source>
        <dbReference type="SAM" id="Phobius"/>
    </source>
</evidence>
<proteinExistence type="inferred from homology"/>
<accession>A0A0S2MNH7</accession>
<keyword evidence="5 12" id="KW-0138">CF(0)</keyword>
<evidence type="ECO:0000256" key="2">
    <source>
        <dbReference type="ARBA" id="ARBA00008892"/>
    </source>
</evidence>
<keyword evidence="7 12" id="KW-0375">Hydrogen ion transport</keyword>
<dbReference type="GO" id="GO:0031966">
    <property type="term" value="C:mitochondrial membrane"/>
    <property type="evidence" value="ECO:0007669"/>
    <property type="project" value="UniProtKB-SubCell"/>
</dbReference>
<name>A0A0S2MNH7_9COLE</name>
<keyword evidence="8 13" id="KW-1133">Transmembrane helix</keyword>